<keyword evidence="6" id="KW-0256">Endoplasmic reticulum</keyword>
<evidence type="ECO:0000256" key="9">
    <source>
        <dbReference type="ARBA" id="ARBA00023136"/>
    </source>
</evidence>
<dbReference type="EMBL" id="FN653015">
    <property type="protein sequence ID" value="CBY20505.1"/>
    <property type="molecule type" value="Genomic_DNA"/>
</dbReference>
<dbReference type="GO" id="GO:0005789">
    <property type="term" value="C:endoplasmic reticulum membrane"/>
    <property type="evidence" value="ECO:0007669"/>
    <property type="project" value="UniProtKB-SubCell"/>
</dbReference>
<evidence type="ECO:0000256" key="2">
    <source>
        <dbReference type="ARBA" id="ARBA00006214"/>
    </source>
</evidence>
<keyword evidence="10" id="KW-1015">Disulfide bond</keyword>
<comment type="subcellular location">
    <subcellularLocation>
        <location evidence="1">Endoplasmic reticulum membrane</location>
        <topology evidence="1">Multi-pass membrane protein</topology>
    </subcellularLocation>
</comment>
<evidence type="ECO:0000256" key="11">
    <source>
        <dbReference type="ARBA" id="ARBA00023284"/>
    </source>
</evidence>
<organism evidence="15">
    <name type="scientific">Oikopleura dioica</name>
    <name type="common">Tunicate</name>
    <dbReference type="NCBI Taxonomy" id="34765"/>
    <lineage>
        <taxon>Eukaryota</taxon>
        <taxon>Metazoa</taxon>
        <taxon>Chordata</taxon>
        <taxon>Tunicata</taxon>
        <taxon>Appendicularia</taxon>
        <taxon>Copelata</taxon>
        <taxon>Oikopleuridae</taxon>
        <taxon>Oikopleura</taxon>
    </lineage>
</organism>
<feature type="region of interest" description="Disordered" evidence="12">
    <location>
        <begin position="377"/>
        <end position="405"/>
    </location>
</feature>
<keyword evidence="7 13" id="KW-1133">Transmembrane helix</keyword>
<protein>
    <recommendedName>
        <fullName evidence="3">vitamin-K-epoxide reductase (warfarin-sensitive)</fullName>
        <ecNumber evidence="3">1.17.4.4</ecNumber>
    </recommendedName>
</protein>
<evidence type="ECO:0000256" key="4">
    <source>
        <dbReference type="ARBA" id="ARBA00022692"/>
    </source>
</evidence>
<keyword evidence="5" id="KW-0874">Quinone</keyword>
<evidence type="ECO:0000256" key="8">
    <source>
        <dbReference type="ARBA" id="ARBA00023002"/>
    </source>
</evidence>
<keyword evidence="4 13" id="KW-0812">Transmembrane</keyword>
<dbReference type="GO" id="GO:0047057">
    <property type="term" value="F:vitamin-K-epoxide reductase (warfarin-sensitive) activity"/>
    <property type="evidence" value="ECO:0007669"/>
    <property type="project" value="UniProtKB-EC"/>
</dbReference>
<evidence type="ECO:0000256" key="13">
    <source>
        <dbReference type="SAM" id="Phobius"/>
    </source>
</evidence>
<evidence type="ECO:0000259" key="14">
    <source>
        <dbReference type="SMART" id="SM00756"/>
    </source>
</evidence>
<dbReference type="PANTHER" id="PTHR14519">
    <property type="entry name" value="VITAMIN K EPOXIDE REDUCTASE COMPLEX, SUBUNIT 1"/>
    <property type="match status" value="1"/>
</dbReference>
<dbReference type="InterPro" id="IPR012932">
    <property type="entry name" value="VKOR"/>
</dbReference>
<dbReference type="OrthoDB" id="17010at2759"/>
<dbReference type="GO" id="GO:0048038">
    <property type="term" value="F:quinone binding"/>
    <property type="evidence" value="ECO:0007669"/>
    <property type="project" value="UniProtKB-KW"/>
</dbReference>
<evidence type="ECO:0000256" key="3">
    <source>
        <dbReference type="ARBA" id="ARBA00012278"/>
    </source>
</evidence>
<evidence type="ECO:0000256" key="10">
    <source>
        <dbReference type="ARBA" id="ARBA00023157"/>
    </source>
</evidence>
<keyword evidence="16" id="KW-1185">Reference proteome</keyword>
<keyword evidence="8" id="KW-0560">Oxidoreductase</keyword>
<evidence type="ECO:0000256" key="6">
    <source>
        <dbReference type="ARBA" id="ARBA00022824"/>
    </source>
</evidence>
<evidence type="ECO:0000256" key="1">
    <source>
        <dbReference type="ARBA" id="ARBA00004477"/>
    </source>
</evidence>
<evidence type="ECO:0000256" key="5">
    <source>
        <dbReference type="ARBA" id="ARBA00022719"/>
    </source>
</evidence>
<evidence type="ECO:0000313" key="16">
    <source>
        <dbReference type="Proteomes" id="UP000001307"/>
    </source>
</evidence>
<dbReference type="Gene3D" id="1.20.1440.130">
    <property type="entry name" value="VKOR domain"/>
    <property type="match status" value="1"/>
</dbReference>
<keyword evidence="11" id="KW-0676">Redox-active center</keyword>
<dbReference type="AlphaFoldDB" id="E4WRX3"/>
<dbReference type="EC" id="1.17.4.4" evidence="3"/>
<feature type="transmembrane region" description="Helical" evidence="13">
    <location>
        <begin position="101"/>
        <end position="121"/>
    </location>
</feature>
<feature type="transmembrane region" description="Helical" evidence="13">
    <location>
        <begin position="6"/>
        <end position="22"/>
    </location>
</feature>
<dbReference type="GO" id="GO:0042373">
    <property type="term" value="P:vitamin K metabolic process"/>
    <property type="evidence" value="ECO:0007669"/>
    <property type="project" value="InterPro"/>
</dbReference>
<reference evidence="15" key="1">
    <citation type="journal article" date="2010" name="Science">
        <title>Plasticity of animal genome architecture unmasked by rapid evolution of a pelagic tunicate.</title>
        <authorList>
            <person name="Denoeud F."/>
            <person name="Henriet S."/>
            <person name="Mungpakdee S."/>
            <person name="Aury J.M."/>
            <person name="Da Silva C."/>
            <person name="Brinkmann H."/>
            <person name="Mikhaleva J."/>
            <person name="Olsen L.C."/>
            <person name="Jubin C."/>
            <person name="Canestro C."/>
            <person name="Bouquet J.M."/>
            <person name="Danks G."/>
            <person name="Poulain J."/>
            <person name="Campsteijn C."/>
            <person name="Adamski M."/>
            <person name="Cross I."/>
            <person name="Yadetie F."/>
            <person name="Muffato M."/>
            <person name="Louis A."/>
            <person name="Butcher S."/>
            <person name="Tsagkogeorga G."/>
            <person name="Konrad A."/>
            <person name="Singh S."/>
            <person name="Jensen M.F."/>
            <person name="Cong E.H."/>
            <person name="Eikeseth-Otteraa H."/>
            <person name="Noel B."/>
            <person name="Anthouard V."/>
            <person name="Porcel B.M."/>
            <person name="Kachouri-Lafond R."/>
            <person name="Nishino A."/>
            <person name="Ugolini M."/>
            <person name="Chourrout P."/>
            <person name="Nishida H."/>
            <person name="Aasland R."/>
            <person name="Huzurbazar S."/>
            <person name="Westhof E."/>
            <person name="Delsuc F."/>
            <person name="Lehrach H."/>
            <person name="Reinhardt R."/>
            <person name="Weissenbach J."/>
            <person name="Roy S.W."/>
            <person name="Artiguenave F."/>
            <person name="Postlethwait J.H."/>
            <person name="Manak J.R."/>
            <person name="Thompson E.M."/>
            <person name="Jaillon O."/>
            <person name="Du Pasquier L."/>
            <person name="Boudinot P."/>
            <person name="Liberles D.A."/>
            <person name="Volff J.N."/>
            <person name="Philippe H."/>
            <person name="Lenhard B."/>
            <person name="Roest Crollius H."/>
            <person name="Wincker P."/>
            <person name="Chourrout D."/>
        </authorList>
    </citation>
    <scope>NUCLEOTIDE SEQUENCE [LARGE SCALE GENOMIC DNA]</scope>
</reference>
<feature type="transmembrane region" description="Helical" evidence="13">
    <location>
        <begin position="127"/>
        <end position="146"/>
    </location>
</feature>
<feature type="domain" description="Vitamin K epoxide reductase" evidence="14">
    <location>
        <begin position="2"/>
        <end position="153"/>
    </location>
</feature>
<name>E4WRX3_OIKDI</name>
<comment type="similarity">
    <text evidence="2">Belongs to the VKOR family.</text>
</comment>
<evidence type="ECO:0000313" key="15">
    <source>
        <dbReference type="EMBL" id="CBY20505.1"/>
    </source>
</evidence>
<dbReference type="InterPro" id="IPR042406">
    <property type="entry name" value="VKORC1/VKORC1L1"/>
</dbReference>
<dbReference type="PANTHER" id="PTHR14519:SF5">
    <property type="entry name" value="VITAMIN K EPOXIDE REDUCTASE COMPLEX SUBUNIT 1-LIKE PROTEIN 1"/>
    <property type="match status" value="1"/>
</dbReference>
<dbReference type="CDD" id="cd12917">
    <property type="entry name" value="VKOR_euk"/>
    <property type="match status" value="1"/>
</dbReference>
<sequence length="405" mass="46362">MASVLVRVLVCLLGVGISYYAFDVDQKIAENPDHEATCDFPSLESSSFKVSCTTAFNSEYGKGFGFICSIAGEDSPLCQKNSLYGIVSYALMIPLVLMQNVFAAEVLLIISLGSIVISIFLAYVLVLLKTVCLVCIGTYVINIVILKHNWQSRKEIMAMKYADIEIEQIKKVVNRFRFKRPQDLLFRTNTKAKMPFKPNWEEDLAEKAVVKHKYPFQELKQFHEKRVKHFAEDLFVATLPEVGYGDELREEHYDVKSGTRFIPSGMYTMQGRDMPYLFGLEQCISRISRTKKNNEAAKINQCCLCHTDFSPTWAPLDSDEEKIVCERCYKKKLMKKMTKNRYDIIRYHSSKVMAEQLQRSVCCTQIVREQKYQKKIAEKKKEGGISSQKENESTADLEAEIPNAV</sequence>
<evidence type="ECO:0000256" key="12">
    <source>
        <dbReference type="SAM" id="MobiDB-lite"/>
    </source>
</evidence>
<proteinExistence type="inferred from homology"/>
<gene>
    <name evidence="15" type="ORF">GSOID_T00000503001</name>
</gene>
<dbReference type="Proteomes" id="UP000001307">
    <property type="component" value="Unassembled WGS sequence"/>
</dbReference>
<keyword evidence="9 13" id="KW-0472">Membrane</keyword>
<dbReference type="Pfam" id="PF07884">
    <property type="entry name" value="VKOR"/>
    <property type="match status" value="1"/>
</dbReference>
<dbReference type="InParanoid" id="E4WRX3"/>
<evidence type="ECO:0000256" key="7">
    <source>
        <dbReference type="ARBA" id="ARBA00022989"/>
    </source>
</evidence>
<accession>E4WRX3</accession>
<dbReference type="SMART" id="SM00756">
    <property type="entry name" value="VKc"/>
    <property type="match status" value="1"/>
</dbReference>
<dbReference type="InterPro" id="IPR038354">
    <property type="entry name" value="VKOR_sf"/>
</dbReference>